<accession>A0A437JRU9</accession>
<keyword evidence="1" id="KW-0812">Transmembrane</keyword>
<feature type="transmembrane region" description="Helical" evidence="1">
    <location>
        <begin position="200"/>
        <end position="219"/>
    </location>
</feature>
<gene>
    <name evidence="2" type="ORF">ENE75_18350</name>
</gene>
<name>A0A437JRU9_9BURK</name>
<dbReference type="InterPro" id="IPR007272">
    <property type="entry name" value="Sulf_transp_TsuA/YedE"/>
</dbReference>
<feature type="transmembrane region" description="Helical" evidence="1">
    <location>
        <begin position="116"/>
        <end position="136"/>
    </location>
</feature>
<feature type="transmembrane region" description="Helical" evidence="1">
    <location>
        <begin position="239"/>
        <end position="259"/>
    </location>
</feature>
<feature type="transmembrane region" description="Helical" evidence="1">
    <location>
        <begin position="6"/>
        <end position="24"/>
    </location>
</feature>
<dbReference type="Proteomes" id="UP000288178">
    <property type="component" value="Unassembled WGS sequence"/>
</dbReference>
<proteinExistence type="predicted"/>
<keyword evidence="3" id="KW-1185">Reference proteome</keyword>
<dbReference type="OrthoDB" id="7443803at2"/>
<dbReference type="EMBL" id="SACT01000007">
    <property type="protein sequence ID" value="RVT49614.1"/>
    <property type="molecule type" value="Genomic_DNA"/>
</dbReference>
<feature type="transmembrane region" description="Helical" evidence="1">
    <location>
        <begin position="83"/>
        <end position="104"/>
    </location>
</feature>
<dbReference type="AlphaFoldDB" id="A0A437JRU9"/>
<sequence length="333" mass="33999">MTPSLAIWMDALSLLAAASVGALAQRHSVCHVRAIEALWRRRDLRPLQGQTMAVAFAMLAAALASAGVAGVQHAPVPVAAGAVPALIGGLLFGVGAAANGGCSVSTLNRLAQGEGAMVATLAGFVLGVVPAASLQWTDMAGLWPVPTRYDPAWLTSDAAPWRLFATFAILWLGSALVSTRLRGAALTWREVAAHLHPRGMAPLGVLAGLLYAVQGPWAYTGTLRDLAGQTGNAVDTPMAWRFSLAAALLAGVVGSAWRSGTVAWRMPSRTATLQHLLAGMLMGVGAALVGGGNDSVLLNQLPMGAPAALLAWPAMCAGIAVAMAAQSLRTPAG</sequence>
<feature type="transmembrane region" description="Helical" evidence="1">
    <location>
        <begin position="271"/>
        <end position="291"/>
    </location>
</feature>
<feature type="transmembrane region" description="Helical" evidence="1">
    <location>
        <begin position="159"/>
        <end position="179"/>
    </location>
</feature>
<reference evidence="2 3" key="1">
    <citation type="submission" date="2019-01" db="EMBL/GenBank/DDBJ databases">
        <authorList>
            <person name="Chen W.-M."/>
        </authorList>
    </citation>
    <scope>NUCLEOTIDE SEQUENCE [LARGE SCALE GENOMIC DNA]</scope>
    <source>
        <strain evidence="2 3">ICH-3</strain>
    </source>
</reference>
<organism evidence="2 3">
    <name type="scientific">Rubrivivax albus</name>
    <dbReference type="NCBI Taxonomy" id="2499835"/>
    <lineage>
        <taxon>Bacteria</taxon>
        <taxon>Pseudomonadati</taxon>
        <taxon>Pseudomonadota</taxon>
        <taxon>Betaproteobacteria</taxon>
        <taxon>Burkholderiales</taxon>
        <taxon>Sphaerotilaceae</taxon>
        <taxon>Rubrivivax</taxon>
    </lineage>
</organism>
<feature type="transmembrane region" description="Helical" evidence="1">
    <location>
        <begin position="303"/>
        <end position="325"/>
    </location>
</feature>
<feature type="transmembrane region" description="Helical" evidence="1">
    <location>
        <begin position="51"/>
        <end position="71"/>
    </location>
</feature>
<protein>
    <submittedName>
        <fullName evidence="2">Uncharacterized protein</fullName>
    </submittedName>
</protein>
<dbReference type="RefSeq" id="WP_128199786.1">
    <property type="nucleotide sequence ID" value="NZ_SACT01000007.1"/>
</dbReference>
<keyword evidence="1" id="KW-1133">Transmembrane helix</keyword>
<evidence type="ECO:0000313" key="3">
    <source>
        <dbReference type="Proteomes" id="UP000288178"/>
    </source>
</evidence>
<dbReference type="Pfam" id="PF04143">
    <property type="entry name" value="Sulf_transp"/>
    <property type="match status" value="1"/>
</dbReference>
<evidence type="ECO:0000313" key="2">
    <source>
        <dbReference type="EMBL" id="RVT49614.1"/>
    </source>
</evidence>
<evidence type="ECO:0000256" key="1">
    <source>
        <dbReference type="SAM" id="Phobius"/>
    </source>
</evidence>
<keyword evidence="1" id="KW-0472">Membrane</keyword>
<comment type="caution">
    <text evidence="2">The sequence shown here is derived from an EMBL/GenBank/DDBJ whole genome shotgun (WGS) entry which is preliminary data.</text>
</comment>